<comment type="caution">
    <text evidence="6">The sequence shown here is derived from an EMBL/GenBank/DDBJ whole genome shotgun (WGS) entry which is preliminary data.</text>
</comment>
<dbReference type="AlphaFoldDB" id="A0A644VVZ5"/>
<dbReference type="GO" id="GO:0046872">
    <property type="term" value="F:metal ion binding"/>
    <property type="evidence" value="ECO:0007669"/>
    <property type="project" value="UniProtKB-KW"/>
</dbReference>
<accession>A0A644VVZ5</accession>
<dbReference type="PANTHER" id="PTHR42988">
    <property type="entry name" value="PHOSPHOHYDROLASE"/>
    <property type="match status" value="1"/>
</dbReference>
<dbReference type="EC" id="3.1.4.53" evidence="6"/>
<name>A0A644VVZ5_9ZZZZ</name>
<dbReference type="InterPro" id="IPR050884">
    <property type="entry name" value="CNP_phosphodiesterase-III"/>
</dbReference>
<protein>
    <submittedName>
        <fullName evidence="6">3',5'-cyclic adenosine monophosphate phosphodiesterase CpdA</fullName>
        <ecNumber evidence="6">3.1.4.53</ecNumber>
    </submittedName>
</protein>
<dbReference type="InterPro" id="IPR004843">
    <property type="entry name" value="Calcineurin-like_PHP"/>
</dbReference>
<evidence type="ECO:0000256" key="1">
    <source>
        <dbReference type="ARBA" id="ARBA00022723"/>
    </source>
</evidence>
<evidence type="ECO:0000256" key="3">
    <source>
        <dbReference type="ARBA" id="ARBA00023004"/>
    </source>
</evidence>
<dbReference type="Pfam" id="PF00149">
    <property type="entry name" value="Metallophos"/>
    <property type="match status" value="1"/>
</dbReference>
<dbReference type="InterPro" id="IPR029052">
    <property type="entry name" value="Metallo-depent_PP-like"/>
</dbReference>
<dbReference type="GO" id="GO:0004115">
    <property type="term" value="F:3',5'-cyclic-AMP phosphodiesterase activity"/>
    <property type="evidence" value="ECO:0007669"/>
    <property type="project" value="UniProtKB-EC"/>
</dbReference>
<keyword evidence="3" id="KW-0408">Iron</keyword>
<dbReference type="EMBL" id="VSSQ01000472">
    <property type="protein sequence ID" value="MPL95548.1"/>
    <property type="molecule type" value="Genomic_DNA"/>
</dbReference>
<organism evidence="6">
    <name type="scientific">bioreactor metagenome</name>
    <dbReference type="NCBI Taxonomy" id="1076179"/>
    <lineage>
        <taxon>unclassified sequences</taxon>
        <taxon>metagenomes</taxon>
        <taxon>ecological metagenomes</taxon>
    </lineage>
</organism>
<proteinExistence type="inferred from homology"/>
<reference evidence="6" key="1">
    <citation type="submission" date="2019-08" db="EMBL/GenBank/DDBJ databases">
        <authorList>
            <person name="Kucharzyk K."/>
            <person name="Murdoch R.W."/>
            <person name="Higgins S."/>
            <person name="Loffler F."/>
        </authorList>
    </citation>
    <scope>NUCLEOTIDE SEQUENCE</scope>
</reference>
<sequence>MTCNGIPENHFTFYPSRPIIKIPYRKARMAVRFAHLTDIHLGHRFAEKFGVDSKKNLITVLQDIRLRGITHLAVTGDIAEDEEAPWFFKTIKEYGFQTYITLGNHDNPQAMELHYEHVHAGRYYYKAPSEQACLLFCDSREAYLDEEQLCWLVKEIEASTLPILVFLHHPVLDCDNSFMDRKYALKNRETVRSALQATHKNIHLFCGHYHTTDERSDGNIHQYITPSIFYQIQKYSETLQKDDKPFGYRIINLDKQISSQIITFGV</sequence>
<evidence type="ECO:0000256" key="4">
    <source>
        <dbReference type="ARBA" id="ARBA00025742"/>
    </source>
</evidence>
<dbReference type="Gene3D" id="3.60.21.10">
    <property type="match status" value="1"/>
</dbReference>
<dbReference type="SUPFAM" id="SSF56300">
    <property type="entry name" value="Metallo-dependent phosphatases"/>
    <property type="match status" value="1"/>
</dbReference>
<keyword evidence="1" id="KW-0479">Metal-binding</keyword>
<feature type="domain" description="Calcineurin-like phosphoesterase" evidence="5">
    <location>
        <begin position="32"/>
        <end position="211"/>
    </location>
</feature>
<evidence type="ECO:0000259" key="5">
    <source>
        <dbReference type="Pfam" id="PF00149"/>
    </source>
</evidence>
<keyword evidence="2 6" id="KW-0378">Hydrolase</keyword>
<evidence type="ECO:0000256" key="2">
    <source>
        <dbReference type="ARBA" id="ARBA00022801"/>
    </source>
</evidence>
<gene>
    <name evidence="6" type="primary">cpdA_38</name>
    <name evidence="6" type="ORF">SDC9_41719</name>
</gene>
<evidence type="ECO:0000313" key="6">
    <source>
        <dbReference type="EMBL" id="MPL95548.1"/>
    </source>
</evidence>
<comment type="similarity">
    <text evidence="4">Belongs to the cyclic nucleotide phosphodiesterase class-III family.</text>
</comment>
<dbReference type="PANTHER" id="PTHR42988:SF2">
    <property type="entry name" value="CYCLIC NUCLEOTIDE PHOSPHODIESTERASE CBUA0032-RELATED"/>
    <property type="match status" value="1"/>
</dbReference>